<dbReference type="EMBL" id="CP136594">
    <property type="protein sequence ID" value="WOE75881.1"/>
    <property type="molecule type" value="Genomic_DNA"/>
</dbReference>
<reference evidence="1 2" key="1">
    <citation type="submission" date="2023-10" db="EMBL/GenBank/DDBJ databases">
        <title>Complete genome sequence of a Sphingomonadaceae bacterium.</title>
        <authorList>
            <person name="Yan C."/>
        </authorList>
    </citation>
    <scope>NUCLEOTIDE SEQUENCE [LARGE SCALE GENOMIC DNA]</scope>
    <source>
        <strain evidence="1 2">SCSIO 66989</strain>
    </source>
</reference>
<dbReference type="KEGG" id="acoa:RB602_03965"/>
<proteinExistence type="predicted"/>
<gene>
    <name evidence="1" type="ORF">RB602_03965</name>
</gene>
<evidence type="ECO:0000313" key="2">
    <source>
        <dbReference type="Proteomes" id="UP001302429"/>
    </source>
</evidence>
<dbReference type="RefSeq" id="WP_317083153.1">
    <property type="nucleotide sequence ID" value="NZ_CP136594.1"/>
</dbReference>
<dbReference type="Proteomes" id="UP001302429">
    <property type="component" value="Chromosome"/>
</dbReference>
<protein>
    <submittedName>
        <fullName evidence="1">Amphi-Trp domain-containing protein</fullName>
    </submittedName>
</protein>
<name>A0AA97F812_9SPHN</name>
<dbReference type="NCBIfam" id="TIGR04354">
    <property type="entry name" value="amphi-Trp"/>
    <property type="match status" value="1"/>
</dbReference>
<accession>A0AA97F812</accession>
<organism evidence="1 2">
    <name type="scientific">Alterisphingorhabdus coralli</name>
    <dbReference type="NCBI Taxonomy" id="3071408"/>
    <lineage>
        <taxon>Bacteria</taxon>
        <taxon>Pseudomonadati</taxon>
        <taxon>Pseudomonadota</taxon>
        <taxon>Alphaproteobacteria</taxon>
        <taxon>Sphingomonadales</taxon>
        <taxon>Sphingomonadaceae</taxon>
        <taxon>Alterisphingorhabdus (ex Yan et al. 2024)</taxon>
    </lineage>
</organism>
<keyword evidence="2" id="KW-1185">Reference proteome</keyword>
<sequence length="72" mass="8506">MSDDRDVEKSYLKKEHIAKLERLVESLKAGKAYTIQVDGERLYVPARAELSIEHERNGDQEELEFQLRWTRS</sequence>
<dbReference type="InterPro" id="IPR027598">
    <property type="entry name" value="Amphi-Trp_dom"/>
</dbReference>
<evidence type="ECO:0000313" key="1">
    <source>
        <dbReference type="EMBL" id="WOE75881.1"/>
    </source>
</evidence>
<dbReference type="AlphaFoldDB" id="A0AA97F812"/>